<evidence type="ECO:0000259" key="5">
    <source>
        <dbReference type="PROSITE" id="PS50887"/>
    </source>
</evidence>
<organism evidence="6 7">
    <name type="scientific">Sphaerotilus microaerophilus</name>
    <dbReference type="NCBI Taxonomy" id="2914710"/>
    <lineage>
        <taxon>Bacteria</taxon>
        <taxon>Pseudomonadati</taxon>
        <taxon>Pseudomonadota</taxon>
        <taxon>Betaproteobacteria</taxon>
        <taxon>Burkholderiales</taxon>
        <taxon>Sphaerotilaceae</taxon>
        <taxon>Sphaerotilus</taxon>
    </lineage>
</organism>
<dbReference type="Pfam" id="PF00990">
    <property type="entry name" value="GGDEF"/>
    <property type="match status" value="1"/>
</dbReference>
<dbReference type="Gene3D" id="3.30.70.270">
    <property type="match status" value="1"/>
</dbReference>
<reference evidence="6" key="1">
    <citation type="submission" date="2022-04" db="EMBL/GenBank/DDBJ databases">
        <title>Whole genome sequence of Sphaerotilus sp. FB-5.</title>
        <authorList>
            <person name="Takeda M."/>
            <person name="Narihara S."/>
            <person name="Akimoto M."/>
            <person name="Akimoto R."/>
            <person name="Nishiyashiki S."/>
            <person name="Murakami T."/>
        </authorList>
    </citation>
    <scope>NUCLEOTIDE SEQUENCE</scope>
    <source>
        <strain evidence="6">FB-5</strain>
    </source>
</reference>
<keyword evidence="7" id="KW-1185">Reference proteome</keyword>
<dbReference type="SUPFAM" id="SSF55073">
    <property type="entry name" value="Nucleotide cyclase"/>
    <property type="match status" value="1"/>
</dbReference>
<gene>
    <name evidence="6" type="ORF">CATMQ487_24760</name>
</gene>
<evidence type="ECO:0000313" key="7">
    <source>
        <dbReference type="Proteomes" id="UP001057498"/>
    </source>
</evidence>
<dbReference type="Proteomes" id="UP001057498">
    <property type="component" value="Chromosome"/>
</dbReference>
<evidence type="ECO:0000256" key="1">
    <source>
        <dbReference type="ARBA" id="ARBA00012528"/>
    </source>
</evidence>
<evidence type="ECO:0000256" key="3">
    <source>
        <dbReference type="SAM" id="Coils"/>
    </source>
</evidence>
<feature type="transmembrane region" description="Helical" evidence="4">
    <location>
        <begin position="39"/>
        <end position="57"/>
    </location>
</feature>
<protein>
    <recommendedName>
        <fullName evidence="1">diguanylate cyclase</fullName>
        <ecNumber evidence="1">2.7.7.65</ecNumber>
    </recommendedName>
</protein>
<dbReference type="CDD" id="cd01949">
    <property type="entry name" value="GGDEF"/>
    <property type="match status" value="1"/>
</dbReference>
<keyword evidence="4" id="KW-0812">Transmembrane</keyword>
<feature type="transmembrane region" description="Helical" evidence="4">
    <location>
        <begin position="163"/>
        <end position="180"/>
    </location>
</feature>
<feature type="coiled-coil region" evidence="3">
    <location>
        <begin position="215"/>
        <end position="242"/>
    </location>
</feature>
<dbReference type="EC" id="2.7.7.65" evidence="1"/>
<dbReference type="InterPro" id="IPR050469">
    <property type="entry name" value="Diguanylate_Cyclase"/>
</dbReference>
<dbReference type="InterPro" id="IPR000160">
    <property type="entry name" value="GGDEF_dom"/>
</dbReference>
<feature type="transmembrane region" description="Helical" evidence="4">
    <location>
        <begin position="77"/>
        <end position="99"/>
    </location>
</feature>
<accession>A0ABN6PK19</accession>
<dbReference type="SMART" id="SM00267">
    <property type="entry name" value="GGDEF"/>
    <property type="match status" value="1"/>
</dbReference>
<evidence type="ECO:0000256" key="2">
    <source>
        <dbReference type="ARBA" id="ARBA00034247"/>
    </source>
</evidence>
<sequence length="410" mass="44320">MTDRDEGMAEAAGDARWRALWAAPALVRRRAAQVNRPRMAWGGGVLLLLNLVHVAVFRSQPRAADPRVVAWANGIEIAHGVMALLMLALLGVLALAWQWERTGRGTAGARLAAAVELAGTAAVLGFAVTVVAIDQAVTPNVSPFLLASLLMGLLMLLPPVRSLLLYLAAGSGFLLVMSAMQPDATLRLSNQVNGLTACALGWLLSSMLWRRFVEHETLVEALRDSEAELRRQQQRLRELAVRDGLTRLWNRTELRRLAERELALAQRHLQDTSLILLDLDRFKHINDGWGHPAGDAVLQATAGVLRRLVRGSDEVGRLGGEEFVILLPQTDLAAAAALAERLRSEVAALVCPPVTLPVSASFGVACMNGCLRLPAPEAFERLYAAADRALYGAKQAGRNRVGCAPELLPP</sequence>
<keyword evidence="4" id="KW-1133">Transmembrane helix</keyword>
<dbReference type="PANTHER" id="PTHR45138:SF9">
    <property type="entry name" value="DIGUANYLATE CYCLASE DGCM-RELATED"/>
    <property type="match status" value="1"/>
</dbReference>
<evidence type="ECO:0000313" key="6">
    <source>
        <dbReference type="EMBL" id="BDI05506.1"/>
    </source>
</evidence>
<feature type="transmembrane region" description="Helical" evidence="4">
    <location>
        <begin position="111"/>
        <end position="133"/>
    </location>
</feature>
<dbReference type="InterPro" id="IPR029787">
    <property type="entry name" value="Nucleotide_cyclase"/>
</dbReference>
<feature type="transmembrane region" description="Helical" evidence="4">
    <location>
        <begin position="139"/>
        <end position="156"/>
    </location>
</feature>
<evidence type="ECO:0000256" key="4">
    <source>
        <dbReference type="SAM" id="Phobius"/>
    </source>
</evidence>
<dbReference type="NCBIfam" id="TIGR00254">
    <property type="entry name" value="GGDEF"/>
    <property type="match status" value="1"/>
</dbReference>
<dbReference type="RefSeq" id="WP_251973531.1">
    <property type="nucleotide sequence ID" value="NZ_AP025730.1"/>
</dbReference>
<dbReference type="EMBL" id="AP025730">
    <property type="protein sequence ID" value="BDI05506.1"/>
    <property type="molecule type" value="Genomic_DNA"/>
</dbReference>
<proteinExistence type="predicted"/>
<dbReference type="PROSITE" id="PS50887">
    <property type="entry name" value="GGDEF"/>
    <property type="match status" value="1"/>
</dbReference>
<feature type="domain" description="GGDEF" evidence="5">
    <location>
        <begin position="270"/>
        <end position="406"/>
    </location>
</feature>
<comment type="catalytic activity">
    <reaction evidence="2">
        <text>2 GTP = 3',3'-c-di-GMP + 2 diphosphate</text>
        <dbReference type="Rhea" id="RHEA:24898"/>
        <dbReference type="ChEBI" id="CHEBI:33019"/>
        <dbReference type="ChEBI" id="CHEBI:37565"/>
        <dbReference type="ChEBI" id="CHEBI:58805"/>
        <dbReference type="EC" id="2.7.7.65"/>
    </reaction>
</comment>
<name>A0ABN6PK19_9BURK</name>
<keyword evidence="3" id="KW-0175">Coiled coil</keyword>
<keyword evidence="4" id="KW-0472">Membrane</keyword>
<dbReference type="InterPro" id="IPR043128">
    <property type="entry name" value="Rev_trsase/Diguanyl_cyclase"/>
</dbReference>
<dbReference type="PANTHER" id="PTHR45138">
    <property type="entry name" value="REGULATORY COMPONENTS OF SENSORY TRANSDUCTION SYSTEM"/>
    <property type="match status" value="1"/>
</dbReference>